<dbReference type="HAMAP" id="MF_03226">
    <property type="entry name" value="YJU2"/>
    <property type="match status" value="1"/>
</dbReference>
<comment type="caution">
    <text evidence="10">The sequence shown here is derived from an EMBL/GenBank/DDBJ whole genome shotgun (WGS) entry which is preliminary data.</text>
</comment>
<keyword evidence="2" id="KW-0507">mRNA processing</keyword>
<dbReference type="EMBL" id="JBBJBU010000003">
    <property type="protein sequence ID" value="KAK7206321.1"/>
    <property type="molecule type" value="Genomic_DNA"/>
</dbReference>
<protein>
    <recommendedName>
        <fullName evidence="8">Splicing factor YJU2</fullName>
    </recommendedName>
</protein>
<dbReference type="RefSeq" id="XP_064769354.1">
    <property type="nucleotide sequence ID" value="XM_064910396.1"/>
</dbReference>
<sequence length="275" mass="31552">MSERKTLNKYYPPNFDPSKLERRNRKPKGKDAVVKLQTVRLMTPYSMKCTSCGEYIYKGKKFNARKENTGEKYLGIAILRFHIRCTRCSAEITFKTDPKNSDYVSERGAVRNFEPWRDPENKDETEEERLDRLEKQEEENAMKELETKAVDSKREMEIDDALDELRTRNALTEHVNPEKLLELSKQEDDAAAVEARRKQDEEDAEEARKAFAEARKRSASAEPKPDTAPHPPPAAAASTKKPTQKQISPLDLLRKRKSGLNSANLGIMKKPKAVQ</sequence>
<name>A0ABR1F903_9ASCO</name>
<keyword evidence="5 8" id="KW-0862">Zinc</keyword>
<comment type="function">
    <text evidence="8">Part of the spliceosome which catalyzes two sequential transesterification reactions, first the excision of the non-coding intron from pre-mRNA and then the ligation of the coding exons to form the mature mRNA. Plays a role in stabilizing the structure of the spliceosome catalytic core and docking of the branch helix into the active site, producing 5'-exon and lariat intron-3'-intermediates.</text>
</comment>
<feature type="region of interest" description="Disordered" evidence="9">
    <location>
        <begin position="1"/>
        <end position="31"/>
    </location>
</feature>
<dbReference type="Proteomes" id="UP001498771">
    <property type="component" value="Unassembled WGS sequence"/>
</dbReference>
<feature type="region of interest" description="Disordered" evidence="9">
    <location>
        <begin position="114"/>
        <end position="145"/>
    </location>
</feature>
<feature type="region of interest" description="Disordered" evidence="9">
    <location>
        <begin position="177"/>
        <end position="275"/>
    </location>
</feature>
<dbReference type="PANTHER" id="PTHR12111">
    <property type="entry name" value="SPLICING FACTOR YJU2"/>
    <property type="match status" value="1"/>
</dbReference>
<feature type="binding site" evidence="8">
    <location>
        <position position="85"/>
    </location>
    <ligand>
        <name>Zn(2+)</name>
        <dbReference type="ChEBI" id="CHEBI:29105"/>
    </ligand>
</feature>
<evidence type="ECO:0000313" key="11">
    <source>
        <dbReference type="Proteomes" id="UP001498771"/>
    </source>
</evidence>
<feature type="compositionally biased region" description="Basic and acidic residues" evidence="9">
    <location>
        <begin position="129"/>
        <end position="145"/>
    </location>
</feature>
<dbReference type="InterPro" id="IPR007590">
    <property type="entry name" value="Saf4/Yju2"/>
</dbReference>
<comment type="subunit">
    <text evidence="8">Component of the spliceosome. Present in the activated B complex, the catalytically activated B* complex which catalyzes the branching, the catalytic step 1 C complex catalyzing the exon ligation, and the postcatalytic P complex containing the ligated exons (mRNA) and the excised lariat intron.</text>
</comment>
<keyword evidence="3 8" id="KW-0479">Metal-binding</keyword>
<feature type="binding site" evidence="8">
    <location>
        <position position="88"/>
    </location>
    <ligand>
        <name>Zn(2+)</name>
        <dbReference type="ChEBI" id="CHEBI:29105"/>
    </ligand>
</feature>
<dbReference type="Pfam" id="PF04502">
    <property type="entry name" value="Saf4_Yju2"/>
    <property type="match status" value="1"/>
</dbReference>
<comment type="subcellular location">
    <subcellularLocation>
        <location evidence="1 8">Nucleus</location>
    </subcellularLocation>
</comment>
<evidence type="ECO:0000256" key="5">
    <source>
        <dbReference type="ARBA" id="ARBA00022833"/>
    </source>
</evidence>
<feature type="binding site" evidence="8">
    <location>
        <position position="52"/>
    </location>
    <ligand>
        <name>Zn(2+)</name>
        <dbReference type="ChEBI" id="CHEBI:29105"/>
    </ligand>
</feature>
<keyword evidence="4 8" id="KW-0747">Spliceosome</keyword>
<keyword evidence="6" id="KW-0508">mRNA splicing</keyword>
<dbReference type="PANTHER" id="PTHR12111:SF1">
    <property type="entry name" value="SPLICING FACTOR YJU2"/>
    <property type="match status" value="1"/>
</dbReference>
<comment type="similarity">
    <text evidence="8">Belongs to the CWC16 family. YJU2 subfamily.</text>
</comment>
<evidence type="ECO:0000256" key="1">
    <source>
        <dbReference type="ARBA" id="ARBA00004123"/>
    </source>
</evidence>
<evidence type="ECO:0000256" key="9">
    <source>
        <dbReference type="SAM" id="MobiDB-lite"/>
    </source>
</evidence>
<evidence type="ECO:0000256" key="8">
    <source>
        <dbReference type="HAMAP-Rule" id="MF_03226"/>
    </source>
</evidence>
<evidence type="ECO:0000256" key="3">
    <source>
        <dbReference type="ARBA" id="ARBA00022723"/>
    </source>
</evidence>
<evidence type="ECO:0000256" key="7">
    <source>
        <dbReference type="ARBA" id="ARBA00023242"/>
    </source>
</evidence>
<evidence type="ECO:0000313" key="10">
    <source>
        <dbReference type="EMBL" id="KAK7206321.1"/>
    </source>
</evidence>
<keyword evidence="7 8" id="KW-0539">Nucleus</keyword>
<keyword evidence="11" id="KW-1185">Reference proteome</keyword>
<evidence type="ECO:0000256" key="4">
    <source>
        <dbReference type="ARBA" id="ARBA00022728"/>
    </source>
</evidence>
<accession>A0ABR1F903</accession>
<organism evidence="10 11">
    <name type="scientific">Myxozyma melibiosi</name>
    <dbReference type="NCBI Taxonomy" id="54550"/>
    <lineage>
        <taxon>Eukaryota</taxon>
        <taxon>Fungi</taxon>
        <taxon>Dikarya</taxon>
        <taxon>Ascomycota</taxon>
        <taxon>Saccharomycotina</taxon>
        <taxon>Lipomycetes</taxon>
        <taxon>Lipomycetales</taxon>
        <taxon>Lipomycetaceae</taxon>
        <taxon>Myxozyma</taxon>
    </lineage>
</organism>
<dbReference type="GeneID" id="90035908"/>
<reference evidence="10 11" key="1">
    <citation type="submission" date="2024-03" db="EMBL/GenBank/DDBJ databases">
        <title>Genome-scale model development and genomic sequencing of the oleaginous clade Lipomyces.</title>
        <authorList>
            <consortium name="Lawrence Berkeley National Laboratory"/>
            <person name="Czajka J.J."/>
            <person name="Han Y."/>
            <person name="Kim J."/>
            <person name="Mondo S.J."/>
            <person name="Hofstad B.A."/>
            <person name="Robles A."/>
            <person name="Haridas S."/>
            <person name="Riley R."/>
            <person name="LaButti K."/>
            <person name="Pangilinan J."/>
            <person name="Andreopoulos W."/>
            <person name="Lipzen A."/>
            <person name="Yan J."/>
            <person name="Wang M."/>
            <person name="Ng V."/>
            <person name="Grigoriev I.V."/>
            <person name="Spatafora J.W."/>
            <person name="Magnuson J.K."/>
            <person name="Baker S.E."/>
            <person name="Pomraning K.R."/>
        </authorList>
    </citation>
    <scope>NUCLEOTIDE SEQUENCE [LARGE SCALE GENOMIC DNA]</scope>
    <source>
        <strain evidence="10 11">Phaff 52-87</strain>
    </source>
</reference>
<evidence type="ECO:0000256" key="2">
    <source>
        <dbReference type="ARBA" id="ARBA00022664"/>
    </source>
</evidence>
<proteinExistence type="inferred from homology"/>
<gene>
    <name evidence="10" type="ORF">BZA70DRAFT_236860</name>
</gene>
<dbReference type="InterPro" id="IPR043701">
    <property type="entry name" value="Yju2"/>
</dbReference>
<evidence type="ECO:0000256" key="6">
    <source>
        <dbReference type="ARBA" id="ARBA00023187"/>
    </source>
</evidence>
<feature type="binding site" evidence="8">
    <location>
        <position position="49"/>
    </location>
    <ligand>
        <name>Zn(2+)</name>
        <dbReference type="ChEBI" id="CHEBI:29105"/>
    </ligand>
</feature>
<feature type="compositionally biased region" description="Basic and acidic residues" evidence="9">
    <location>
        <begin position="177"/>
        <end position="216"/>
    </location>
</feature>